<dbReference type="Proteomes" id="UP000001351">
    <property type="component" value="Chromosome"/>
</dbReference>
<evidence type="ECO:0000256" key="3">
    <source>
        <dbReference type="ARBA" id="ARBA00022833"/>
    </source>
</evidence>
<dbReference type="InterPro" id="IPR011057">
    <property type="entry name" value="Mss4-like_sf"/>
</dbReference>
<name>E3FEC3_STIAD</name>
<dbReference type="EMBL" id="CP002271">
    <property type="protein sequence ID" value="ADO73893.1"/>
    <property type="molecule type" value="Genomic_DNA"/>
</dbReference>
<evidence type="ECO:0000259" key="5">
    <source>
        <dbReference type="PROSITE" id="PS51891"/>
    </source>
</evidence>
<evidence type="ECO:0000256" key="2">
    <source>
        <dbReference type="ARBA" id="ARBA00022723"/>
    </source>
</evidence>
<dbReference type="InterPro" id="IPR006913">
    <property type="entry name" value="CENP-V/GFA"/>
</dbReference>
<dbReference type="GO" id="GO:0016846">
    <property type="term" value="F:carbon-sulfur lyase activity"/>
    <property type="evidence" value="ECO:0007669"/>
    <property type="project" value="InterPro"/>
</dbReference>
<reference evidence="6 7" key="1">
    <citation type="journal article" date="2011" name="Mol. Biol. Evol.">
        <title>Comparative genomic analysis of fruiting body formation in Myxococcales.</title>
        <authorList>
            <person name="Huntley S."/>
            <person name="Hamann N."/>
            <person name="Wegener-Feldbrugge S."/>
            <person name="Treuner-Lange A."/>
            <person name="Kube M."/>
            <person name="Reinhardt R."/>
            <person name="Klages S."/>
            <person name="Muller R."/>
            <person name="Ronning C.M."/>
            <person name="Nierman W.C."/>
            <person name="Sogaard-Andersen L."/>
        </authorList>
    </citation>
    <scope>NUCLEOTIDE SEQUENCE [LARGE SCALE GENOMIC DNA]</scope>
    <source>
        <strain evidence="6 7">DW4/3-1</strain>
    </source>
</reference>
<dbReference type="STRING" id="378806.STAUR_6136"/>
<gene>
    <name evidence="6" type="ordered locus">STAUR_6136</name>
</gene>
<dbReference type="PANTHER" id="PTHR33337:SF40">
    <property type="entry name" value="CENP-V_GFA DOMAIN-CONTAINING PROTEIN-RELATED"/>
    <property type="match status" value="1"/>
</dbReference>
<dbReference type="Pfam" id="PF04828">
    <property type="entry name" value="GFA"/>
    <property type="match status" value="1"/>
</dbReference>
<evidence type="ECO:0000256" key="4">
    <source>
        <dbReference type="ARBA" id="ARBA00023239"/>
    </source>
</evidence>
<dbReference type="SUPFAM" id="SSF51316">
    <property type="entry name" value="Mss4-like"/>
    <property type="match status" value="1"/>
</dbReference>
<evidence type="ECO:0000313" key="6">
    <source>
        <dbReference type="EMBL" id="ADO73893.1"/>
    </source>
</evidence>
<dbReference type="PANTHER" id="PTHR33337">
    <property type="entry name" value="GFA DOMAIN-CONTAINING PROTEIN"/>
    <property type="match status" value="1"/>
</dbReference>
<organism evidence="6 7">
    <name type="scientific">Stigmatella aurantiaca (strain DW4/3-1)</name>
    <dbReference type="NCBI Taxonomy" id="378806"/>
    <lineage>
        <taxon>Bacteria</taxon>
        <taxon>Pseudomonadati</taxon>
        <taxon>Myxococcota</taxon>
        <taxon>Myxococcia</taxon>
        <taxon>Myxococcales</taxon>
        <taxon>Cystobacterineae</taxon>
        <taxon>Archangiaceae</taxon>
        <taxon>Stigmatella</taxon>
    </lineage>
</organism>
<accession>E3FEC3</accession>
<proteinExistence type="inferred from homology"/>
<dbReference type="eggNOG" id="COG3791">
    <property type="taxonomic scope" value="Bacteria"/>
</dbReference>
<keyword evidence="7" id="KW-1185">Reference proteome</keyword>
<dbReference type="Gene3D" id="3.90.1590.10">
    <property type="entry name" value="glutathione-dependent formaldehyde- activating enzyme (gfa)"/>
    <property type="match status" value="1"/>
</dbReference>
<dbReference type="HOGENOM" id="CLU_055491_4_1_7"/>
<keyword evidence="3" id="KW-0862">Zinc</keyword>
<comment type="similarity">
    <text evidence="1">Belongs to the Gfa family.</text>
</comment>
<evidence type="ECO:0000256" key="1">
    <source>
        <dbReference type="ARBA" id="ARBA00005495"/>
    </source>
</evidence>
<dbReference type="AlphaFoldDB" id="E3FEC3"/>
<dbReference type="GO" id="GO:0046872">
    <property type="term" value="F:metal ion binding"/>
    <property type="evidence" value="ECO:0007669"/>
    <property type="project" value="UniProtKB-KW"/>
</dbReference>
<protein>
    <submittedName>
        <fullName evidence="6">Glutathione-dependent formaldehyde-activating, GFA family protein</fullName>
    </submittedName>
</protein>
<feature type="domain" description="CENP-V/GFA" evidence="5">
    <location>
        <begin position="13"/>
        <end position="127"/>
    </location>
</feature>
<evidence type="ECO:0000313" key="7">
    <source>
        <dbReference type="Proteomes" id="UP000001351"/>
    </source>
</evidence>
<dbReference type="KEGG" id="sur:STAUR_6136"/>
<sequence length="137" mass="15210">MRYTKLFWECTMHKGSCLCGAVSFEVDGPLHPPDACHCSKCRKQSGHFWVSTDVSRAALTIHGADNLTWFRSSDKVQRGFCSTCGSSLFWDPIKKDTIAIAMGAFELPTGTKLAMHIHVADKGDYYELGDGLPQNQH</sequence>
<dbReference type="PROSITE" id="PS51891">
    <property type="entry name" value="CENP_V_GFA"/>
    <property type="match status" value="1"/>
</dbReference>
<keyword evidence="2" id="KW-0479">Metal-binding</keyword>
<keyword evidence="4" id="KW-0456">Lyase</keyword>